<gene>
    <name evidence="7" type="ORF">Asera_22170</name>
</gene>
<dbReference type="CDD" id="cd02883">
    <property type="entry name" value="NUDIX_Hydrolase"/>
    <property type="match status" value="2"/>
</dbReference>
<evidence type="ECO:0000313" key="7">
    <source>
        <dbReference type="EMBL" id="BCJ28109.1"/>
    </source>
</evidence>
<dbReference type="PRINTS" id="PR00502">
    <property type="entry name" value="NUDIXFAMILY"/>
</dbReference>
<dbReference type="SUPFAM" id="SSF55811">
    <property type="entry name" value="Nudix"/>
    <property type="match status" value="2"/>
</dbReference>
<dbReference type="AlphaFoldDB" id="A0A810L027"/>
<accession>A0A810L027</accession>
<feature type="domain" description="Nudix hydrolase" evidence="6">
    <location>
        <begin position="161"/>
        <end position="303"/>
    </location>
</feature>
<reference evidence="7" key="1">
    <citation type="submission" date="2020-08" db="EMBL/GenBank/DDBJ databases">
        <title>Whole genome shotgun sequence of Actinocatenispora sera NBRC 101916.</title>
        <authorList>
            <person name="Komaki H."/>
            <person name="Tamura T."/>
        </authorList>
    </citation>
    <scope>NUCLEOTIDE SEQUENCE</scope>
    <source>
        <strain evidence="7">NBRC 101916</strain>
    </source>
</reference>
<comment type="cofactor">
    <cofactor evidence="1">
        <name>Mg(2+)</name>
        <dbReference type="ChEBI" id="CHEBI:18420"/>
    </cofactor>
</comment>
<dbReference type="PROSITE" id="PS51462">
    <property type="entry name" value="NUDIX"/>
    <property type="match status" value="2"/>
</dbReference>
<evidence type="ECO:0000256" key="2">
    <source>
        <dbReference type="ARBA" id="ARBA00005582"/>
    </source>
</evidence>
<dbReference type="Pfam" id="PF00293">
    <property type="entry name" value="NUDIX"/>
    <property type="match status" value="2"/>
</dbReference>
<dbReference type="InterPro" id="IPR020476">
    <property type="entry name" value="Nudix_hydrolase"/>
</dbReference>
<keyword evidence="8" id="KW-1185">Reference proteome</keyword>
<dbReference type="Proteomes" id="UP000680750">
    <property type="component" value="Chromosome"/>
</dbReference>
<dbReference type="PROSITE" id="PS00893">
    <property type="entry name" value="NUDIX_BOX"/>
    <property type="match status" value="1"/>
</dbReference>
<dbReference type="PANTHER" id="PTHR43046:SF16">
    <property type="entry name" value="ADP-RIBOSE PYROPHOSPHATASE YJHB-RELATED"/>
    <property type="match status" value="1"/>
</dbReference>
<organism evidence="7 8">
    <name type="scientific">Actinocatenispora sera</name>
    <dbReference type="NCBI Taxonomy" id="390989"/>
    <lineage>
        <taxon>Bacteria</taxon>
        <taxon>Bacillati</taxon>
        <taxon>Actinomycetota</taxon>
        <taxon>Actinomycetes</taxon>
        <taxon>Micromonosporales</taxon>
        <taxon>Micromonosporaceae</taxon>
        <taxon>Actinocatenispora</taxon>
    </lineage>
</organism>
<evidence type="ECO:0000256" key="1">
    <source>
        <dbReference type="ARBA" id="ARBA00001946"/>
    </source>
</evidence>
<dbReference type="InterPro" id="IPR000086">
    <property type="entry name" value="NUDIX_hydrolase_dom"/>
</dbReference>
<dbReference type="Gene3D" id="3.90.79.10">
    <property type="entry name" value="Nucleoside Triphosphate Pyrophosphohydrolase"/>
    <property type="match status" value="2"/>
</dbReference>
<evidence type="ECO:0000256" key="3">
    <source>
        <dbReference type="ARBA" id="ARBA00022801"/>
    </source>
</evidence>
<evidence type="ECO:0000259" key="6">
    <source>
        <dbReference type="PROSITE" id="PS51462"/>
    </source>
</evidence>
<dbReference type="EMBL" id="AP023354">
    <property type="protein sequence ID" value="BCJ28109.1"/>
    <property type="molecule type" value="Genomic_DNA"/>
</dbReference>
<protein>
    <recommendedName>
        <fullName evidence="6">Nudix hydrolase domain-containing protein</fullName>
    </recommendedName>
</protein>
<feature type="domain" description="Nudix hydrolase" evidence="6">
    <location>
        <begin position="3"/>
        <end position="144"/>
    </location>
</feature>
<evidence type="ECO:0000313" key="8">
    <source>
        <dbReference type="Proteomes" id="UP000680750"/>
    </source>
</evidence>
<dbReference type="InterPro" id="IPR015797">
    <property type="entry name" value="NUDIX_hydrolase-like_dom_sf"/>
</dbReference>
<dbReference type="InterPro" id="IPR020084">
    <property type="entry name" value="NUDIX_hydrolase_CS"/>
</dbReference>
<name>A0A810L027_9ACTN</name>
<keyword evidence="3 4" id="KW-0378">Hydrolase</keyword>
<feature type="region of interest" description="Disordered" evidence="5">
    <location>
        <begin position="144"/>
        <end position="163"/>
    </location>
</feature>
<evidence type="ECO:0000256" key="4">
    <source>
        <dbReference type="RuleBase" id="RU003476"/>
    </source>
</evidence>
<sequence>MQTRRIGAYGVLTDDAGRVLLTRSSALSDVAGTWYLPGGGVEHGEAPADTVVREVAEETGLRVAVTGVRDVVSDVLAIPARGQRLHTDRVLYDLRLLGGELRAEVSGSTDLVRWVAPEELPGLRLMPFVAAALGQPVRAPWVRPDLPPAEPAPEPSPDGAPRGQRFAAYAVATDPAGRLLLTRISPGYPGAGRWHLPGGGVDHGEQPGQGLLRELREETDQLGVLGEVIDVSSHRDPAALGPEGYPLDWHAVRVLYRVQVPEPTRPRVMDPDNSTDAAEWFSPTRIADHAITDVVQRALDALSSSR</sequence>
<dbReference type="GO" id="GO:0016787">
    <property type="term" value="F:hydrolase activity"/>
    <property type="evidence" value="ECO:0007669"/>
    <property type="project" value="UniProtKB-KW"/>
</dbReference>
<dbReference type="KEGG" id="aser:Asera_22170"/>
<dbReference type="RefSeq" id="WP_244843833.1">
    <property type="nucleotide sequence ID" value="NZ_AP023354.1"/>
</dbReference>
<evidence type="ECO:0000256" key="5">
    <source>
        <dbReference type="SAM" id="MobiDB-lite"/>
    </source>
</evidence>
<proteinExistence type="inferred from homology"/>
<comment type="similarity">
    <text evidence="2 4">Belongs to the Nudix hydrolase family.</text>
</comment>
<dbReference type="PANTHER" id="PTHR43046">
    <property type="entry name" value="GDP-MANNOSE MANNOSYL HYDROLASE"/>
    <property type="match status" value="1"/>
</dbReference>
<feature type="compositionally biased region" description="Pro residues" evidence="5">
    <location>
        <begin position="145"/>
        <end position="158"/>
    </location>
</feature>